<name>A0A937M2U7_9GAMM</name>
<feature type="domain" description="CoA-binding" evidence="1">
    <location>
        <begin position="16"/>
        <end position="111"/>
    </location>
</feature>
<dbReference type="Pfam" id="PF13380">
    <property type="entry name" value="CoA_binding_2"/>
    <property type="match status" value="1"/>
</dbReference>
<dbReference type="SMART" id="SM00881">
    <property type="entry name" value="CoA_binding"/>
    <property type="match status" value="1"/>
</dbReference>
<dbReference type="InterPro" id="IPR003781">
    <property type="entry name" value="CoA-bd"/>
</dbReference>
<gene>
    <name evidence="2" type="ORF">ISR29_05250</name>
</gene>
<evidence type="ECO:0000313" key="3">
    <source>
        <dbReference type="Proteomes" id="UP000705230"/>
    </source>
</evidence>
<organism evidence="2 3">
    <name type="scientific">SAR86 cluster bacterium</name>
    <dbReference type="NCBI Taxonomy" id="2030880"/>
    <lineage>
        <taxon>Bacteria</taxon>
        <taxon>Pseudomonadati</taxon>
        <taxon>Pseudomonadota</taxon>
        <taxon>Gammaproteobacteria</taxon>
        <taxon>SAR86 cluster</taxon>
    </lineage>
</organism>
<dbReference type="PANTHER" id="PTHR33303">
    <property type="entry name" value="CYTOPLASMIC PROTEIN-RELATED"/>
    <property type="match status" value="1"/>
</dbReference>
<evidence type="ECO:0000313" key="2">
    <source>
        <dbReference type="EMBL" id="MBL6903590.1"/>
    </source>
</evidence>
<dbReference type="Gene3D" id="3.40.50.720">
    <property type="entry name" value="NAD(P)-binding Rossmann-like Domain"/>
    <property type="match status" value="1"/>
</dbReference>
<dbReference type="InterPro" id="IPR036291">
    <property type="entry name" value="NAD(P)-bd_dom_sf"/>
</dbReference>
<sequence>MDTDTINYSDEYIKEILSETKTVAVVGASSKPDRDSYKVIESLLAHGYKVFPVNPNEIDNSILGLSFYPDLNSIKHSVDMVDVFRSSGAVMGVTQEAIDINAKVVWMQLEIINYEAANLAEIAGLKVIMNRCPKIELKKLNWTRKSN</sequence>
<dbReference type="PANTHER" id="PTHR33303:SF2">
    <property type="entry name" value="COA-BINDING DOMAIN-CONTAINING PROTEIN"/>
    <property type="match status" value="1"/>
</dbReference>
<dbReference type="AlphaFoldDB" id="A0A937M2U7"/>
<accession>A0A937M2U7</accession>
<evidence type="ECO:0000259" key="1">
    <source>
        <dbReference type="SMART" id="SM00881"/>
    </source>
</evidence>
<comment type="caution">
    <text evidence="2">The sequence shown here is derived from an EMBL/GenBank/DDBJ whole genome shotgun (WGS) entry which is preliminary data.</text>
</comment>
<proteinExistence type="predicted"/>
<dbReference type="Proteomes" id="UP000705230">
    <property type="component" value="Unassembled WGS sequence"/>
</dbReference>
<dbReference type="SUPFAM" id="SSF51735">
    <property type="entry name" value="NAD(P)-binding Rossmann-fold domains"/>
    <property type="match status" value="1"/>
</dbReference>
<protein>
    <submittedName>
        <fullName evidence="2">CoA-binding protein</fullName>
    </submittedName>
</protein>
<reference evidence="2" key="1">
    <citation type="submission" date="2020-10" db="EMBL/GenBank/DDBJ databases">
        <title>Microbiome of the Black Sea water column analyzed by genome centric metagenomics.</title>
        <authorList>
            <person name="Cabello-Yeves P.J."/>
            <person name="Callieri C."/>
            <person name="Picazo A."/>
            <person name="Mehrshad M."/>
            <person name="Haro-Moreno J.M."/>
            <person name="Roda-Garcia J."/>
            <person name="Dzembekova N."/>
            <person name="Slabakova V."/>
            <person name="Slabakova N."/>
            <person name="Moncheva S."/>
            <person name="Rodriguez-Valera F."/>
        </authorList>
    </citation>
    <scope>NUCLEOTIDE SEQUENCE</scope>
    <source>
        <strain evidence="2">BS30m-G43</strain>
    </source>
</reference>
<dbReference type="EMBL" id="JADHSG010000008">
    <property type="protein sequence ID" value="MBL6903590.1"/>
    <property type="molecule type" value="Genomic_DNA"/>
</dbReference>